<dbReference type="InterPro" id="IPR018126">
    <property type="entry name" value="SASP_alpha/beta-type_CS"/>
</dbReference>
<sequence>MKDKKIKNKEKLFDALSPEDKMKLEIAEELGLLDKIQEGGWKALTAKETGRIGGLMTKKKRELNKQKEDV</sequence>
<gene>
    <name evidence="4" type="ORF">H9872_07975</name>
</gene>
<evidence type="ECO:0000313" key="4">
    <source>
        <dbReference type="EMBL" id="MBU3804679.1"/>
    </source>
</evidence>
<dbReference type="Proteomes" id="UP000824229">
    <property type="component" value="Unassembled WGS sequence"/>
</dbReference>
<evidence type="ECO:0000256" key="1">
    <source>
        <dbReference type="ARBA" id="ARBA00003863"/>
    </source>
</evidence>
<proteinExistence type="inferred from homology"/>
<evidence type="ECO:0000256" key="3">
    <source>
        <dbReference type="ARBA" id="ARBA00023125"/>
    </source>
</evidence>
<dbReference type="GO" id="GO:0006265">
    <property type="term" value="P:DNA topological change"/>
    <property type="evidence" value="ECO:0007669"/>
    <property type="project" value="InterPro"/>
</dbReference>
<name>A0A9E2NM26_9FIRM</name>
<dbReference type="Pfam" id="PF00269">
    <property type="entry name" value="SASP"/>
    <property type="match status" value="1"/>
</dbReference>
<comment type="similarity">
    <text evidence="2">Belongs to the alpha/beta-type SASP family.</text>
</comment>
<evidence type="ECO:0000256" key="2">
    <source>
        <dbReference type="ARBA" id="ARBA00005442"/>
    </source>
</evidence>
<keyword evidence="3" id="KW-0238">DNA-binding</keyword>
<reference evidence="4" key="1">
    <citation type="journal article" date="2021" name="PeerJ">
        <title>Extensive microbial diversity within the chicken gut microbiome revealed by metagenomics and culture.</title>
        <authorList>
            <person name="Gilroy R."/>
            <person name="Ravi A."/>
            <person name="Getino M."/>
            <person name="Pursley I."/>
            <person name="Horton D.L."/>
            <person name="Alikhan N.F."/>
            <person name="Baker D."/>
            <person name="Gharbi K."/>
            <person name="Hall N."/>
            <person name="Watson M."/>
            <person name="Adriaenssens E.M."/>
            <person name="Foster-Nyarko E."/>
            <person name="Jarju S."/>
            <person name="Secka A."/>
            <person name="Antonio M."/>
            <person name="Oren A."/>
            <person name="Chaudhuri R.R."/>
            <person name="La Ragione R."/>
            <person name="Hildebrand F."/>
            <person name="Pallen M.J."/>
        </authorList>
    </citation>
    <scope>NUCLEOTIDE SEQUENCE</scope>
    <source>
        <strain evidence="4">B5-657</strain>
    </source>
</reference>
<reference evidence="4" key="2">
    <citation type="submission" date="2021-04" db="EMBL/GenBank/DDBJ databases">
        <authorList>
            <person name="Gilroy R."/>
        </authorList>
    </citation>
    <scope>NUCLEOTIDE SEQUENCE</scope>
    <source>
        <strain evidence="4">B5-657</strain>
    </source>
</reference>
<dbReference type="Gene3D" id="6.10.10.80">
    <property type="entry name" value="Small, acid-soluble spore protein, alpha/beta type-like"/>
    <property type="match status" value="1"/>
</dbReference>
<dbReference type="InterPro" id="IPR038300">
    <property type="entry name" value="SASP_sf_alpha/beta"/>
</dbReference>
<dbReference type="InterPro" id="IPR001448">
    <property type="entry name" value="SASP_alpha/beta-type"/>
</dbReference>
<dbReference type="GO" id="GO:0003690">
    <property type="term" value="F:double-stranded DNA binding"/>
    <property type="evidence" value="ECO:0007669"/>
    <property type="project" value="InterPro"/>
</dbReference>
<dbReference type="PROSITE" id="PS00304">
    <property type="entry name" value="SASP_1"/>
    <property type="match status" value="1"/>
</dbReference>
<dbReference type="AlphaFoldDB" id="A0A9E2NM26"/>
<comment type="caution">
    <text evidence="4">The sequence shown here is derived from an EMBL/GenBank/DDBJ whole genome shotgun (WGS) entry which is preliminary data.</text>
</comment>
<dbReference type="EMBL" id="JAHLFQ010000184">
    <property type="protein sequence ID" value="MBU3804679.1"/>
    <property type="molecule type" value="Genomic_DNA"/>
</dbReference>
<accession>A0A9E2NM26</accession>
<comment type="function">
    <text evidence="1">SASP are bound to spore DNA. They are double-stranded DNA-binding proteins that cause DNA to change to an a-like conformation. They protect the DNA backbone from chemical and enzymatic cleavage and are thus involved in dormant spore's high resistance to UV light.</text>
</comment>
<protein>
    <submittedName>
        <fullName evidence="4">Alpha/beta-type small acid-soluble spore protein</fullName>
    </submittedName>
</protein>
<organism evidence="4 5">
    <name type="scientific">Candidatus Cellulosilyticum pullistercoris</name>
    <dbReference type="NCBI Taxonomy" id="2838521"/>
    <lineage>
        <taxon>Bacteria</taxon>
        <taxon>Bacillati</taxon>
        <taxon>Bacillota</taxon>
        <taxon>Clostridia</taxon>
        <taxon>Lachnospirales</taxon>
        <taxon>Cellulosilyticaceae</taxon>
        <taxon>Cellulosilyticum</taxon>
    </lineage>
</organism>
<evidence type="ECO:0000313" key="5">
    <source>
        <dbReference type="Proteomes" id="UP000824229"/>
    </source>
</evidence>